<dbReference type="WBParaSite" id="ALUE_0000019201-mRNA-1">
    <property type="protein sequence ID" value="ALUE_0000019201-mRNA-1"/>
    <property type="gene ID" value="ALUE_0000019201"/>
</dbReference>
<feature type="compositionally biased region" description="Polar residues" evidence="1">
    <location>
        <begin position="51"/>
        <end position="64"/>
    </location>
</feature>
<evidence type="ECO:0000256" key="1">
    <source>
        <dbReference type="SAM" id="MobiDB-lite"/>
    </source>
</evidence>
<feature type="region of interest" description="Disordered" evidence="1">
    <location>
        <begin position="177"/>
        <end position="201"/>
    </location>
</feature>
<dbReference type="AlphaFoldDB" id="A0A0M3HF97"/>
<keyword evidence="2" id="KW-1185">Reference proteome</keyword>
<organism evidence="2 3">
    <name type="scientific">Ascaris lumbricoides</name>
    <name type="common">Giant roundworm</name>
    <dbReference type="NCBI Taxonomy" id="6252"/>
    <lineage>
        <taxon>Eukaryota</taxon>
        <taxon>Metazoa</taxon>
        <taxon>Ecdysozoa</taxon>
        <taxon>Nematoda</taxon>
        <taxon>Chromadorea</taxon>
        <taxon>Rhabditida</taxon>
        <taxon>Spirurina</taxon>
        <taxon>Ascaridomorpha</taxon>
        <taxon>Ascaridoidea</taxon>
        <taxon>Ascarididae</taxon>
        <taxon>Ascaris</taxon>
    </lineage>
</organism>
<name>A0A0M3HF97_ASCLU</name>
<reference evidence="3" key="1">
    <citation type="submission" date="2017-02" db="UniProtKB">
        <authorList>
            <consortium name="WormBaseParasite"/>
        </authorList>
    </citation>
    <scope>IDENTIFICATION</scope>
</reference>
<feature type="region of interest" description="Disordered" evidence="1">
    <location>
        <begin position="25"/>
        <end position="75"/>
    </location>
</feature>
<feature type="compositionally biased region" description="Acidic residues" evidence="1">
    <location>
        <begin position="177"/>
        <end position="190"/>
    </location>
</feature>
<accession>A0A0M3HF97</accession>
<proteinExistence type="predicted"/>
<protein>
    <submittedName>
        <fullName evidence="3">RNA polymerase II nuclear localization protein SLC7A6OS</fullName>
    </submittedName>
</protein>
<evidence type="ECO:0000313" key="3">
    <source>
        <dbReference type="WBParaSite" id="ALUE_0000019201-mRNA-1"/>
    </source>
</evidence>
<sequence length="229" mass="25154">MIMESGCGPLEQQTVAAAVSIRRKRTADSQEELAVSSKRSCQNGAERRDATTSFYSLVGTTNPPGVSGITGLPSSTKVIDFEPAKASGEMDVQMTANHNAVSNAQEDLSDFHDDVDQDDAEQKRTSKESYQVIVNGVQAYHTFDSYRDTTAMSCSPEDDEILLADQCHIKVRVDYDTDSDADSDDEDSGEESNGSDQYLYHEDIEDWNDEDSIDSDDLAMRLSECEFGG</sequence>
<evidence type="ECO:0000313" key="2">
    <source>
        <dbReference type="Proteomes" id="UP000036681"/>
    </source>
</evidence>
<dbReference type="Proteomes" id="UP000036681">
    <property type="component" value="Unplaced"/>
</dbReference>